<gene>
    <name evidence="1" type="ORF">OG549_31035</name>
</gene>
<accession>A0AAU2VDI8</accession>
<reference evidence="1" key="1">
    <citation type="submission" date="2022-10" db="EMBL/GenBank/DDBJ databases">
        <title>The complete genomes of actinobacterial strains from the NBC collection.</title>
        <authorList>
            <person name="Joergensen T.S."/>
            <person name="Alvarez Arevalo M."/>
            <person name="Sterndorff E.B."/>
            <person name="Faurdal D."/>
            <person name="Vuksanovic O."/>
            <person name="Mourched A.-S."/>
            <person name="Charusanti P."/>
            <person name="Shaw S."/>
            <person name="Blin K."/>
            <person name="Weber T."/>
        </authorList>
    </citation>
    <scope>NUCLEOTIDE SEQUENCE</scope>
    <source>
        <strain evidence="1">NBC_00003</strain>
    </source>
</reference>
<organism evidence="1">
    <name type="scientific">Streptomyces sp. NBC_00003</name>
    <dbReference type="NCBI Taxonomy" id="2903608"/>
    <lineage>
        <taxon>Bacteria</taxon>
        <taxon>Bacillati</taxon>
        <taxon>Actinomycetota</taxon>
        <taxon>Actinomycetes</taxon>
        <taxon>Kitasatosporales</taxon>
        <taxon>Streptomycetaceae</taxon>
        <taxon>Streptomyces</taxon>
    </lineage>
</organism>
<name>A0AAU2VDI8_9ACTN</name>
<dbReference type="EMBL" id="CP108318">
    <property type="protein sequence ID" value="WTW64729.1"/>
    <property type="molecule type" value="Genomic_DNA"/>
</dbReference>
<proteinExistence type="predicted"/>
<protein>
    <submittedName>
        <fullName evidence="1">Uncharacterized protein</fullName>
    </submittedName>
</protein>
<dbReference type="AlphaFoldDB" id="A0AAU2VDI8"/>
<sequence length="53" mass="5774">MSGIRICIRCDRPIEGAAIKVTGPGHLVSMSGARPDDWRHVEGDTRCRKPLTG</sequence>
<evidence type="ECO:0000313" key="1">
    <source>
        <dbReference type="EMBL" id="WTW64729.1"/>
    </source>
</evidence>